<feature type="region of interest" description="Disordered" evidence="1">
    <location>
        <begin position="143"/>
        <end position="204"/>
    </location>
</feature>
<protein>
    <submittedName>
        <fullName evidence="2">Uncharacterized protein</fullName>
    </submittedName>
</protein>
<dbReference type="OrthoDB" id="4837680at2759"/>
<gene>
    <name evidence="2" type="ORF">CTA1_11289</name>
</gene>
<sequence length="204" mass="22646">MENPTSELDNLSAILEWRCKEIWGIHEQGRRDEADAMAQKLLMEPRLSSLHQACMHLLLAASPHDYVHHAKEAVRLYSEVLQEFEHTPQQQANVEKMLDAAKSALREARRDQSAYDREVNKLISAGGKSMTDLHNGQLEALQRSKEQTQEEVGNDDLVSAAAPQSSRSAPTTAGVSRSTAAGRSQSTALTAMDDDTQPLPEIFR</sequence>
<accession>A0A4U6XMG9</accession>
<dbReference type="Proteomes" id="UP000310108">
    <property type="component" value="Unassembled WGS sequence"/>
</dbReference>
<proteinExistence type="predicted"/>
<evidence type="ECO:0000256" key="1">
    <source>
        <dbReference type="SAM" id="MobiDB-lite"/>
    </source>
</evidence>
<evidence type="ECO:0000313" key="3">
    <source>
        <dbReference type="Proteomes" id="UP000310108"/>
    </source>
</evidence>
<reference evidence="2 3" key="1">
    <citation type="journal article" date="2019" name="PLoS ONE">
        <title>Comparative genome analysis indicates high evolutionary potential of pathogenicity genes in Colletotrichum tanaceti.</title>
        <authorList>
            <person name="Lelwala R.V."/>
            <person name="Korhonen P.K."/>
            <person name="Young N.D."/>
            <person name="Scott J.B."/>
            <person name="Ades P.A."/>
            <person name="Gasser R.B."/>
            <person name="Taylor P.W.J."/>
        </authorList>
    </citation>
    <scope>NUCLEOTIDE SEQUENCE [LARGE SCALE GENOMIC DNA]</scope>
    <source>
        <strain evidence="2">BRIP57314</strain>
    </source>
</reference>
<organism evidence="2 3">
    <name type="scientific">Colletotrichum tanaceti</name>
    <dbReference type="NCBI Taxonomy" id="1306861"/>
    <lineage>
        <taxon>Eukaryota</taxon>
        <taxon>Fungi</taxon>
        <taxon>Dikarya</taxon>
        <taxon>Ascomycota</taxon>
        <taxon>Pezizomycotina</taxon>
        <taxon>Sordariomycetes</taxon>
        <taxon>Hypocreomycetidae</taxon>
        <taxon>Glomerellales</taxon>
        <taxon>Glomerellaceae</taxon>
        <taxon>Colletotrichum</taxon>
        <taxon>Colletotrichum destructivum species complex</taxon>
    </lineage>
</organism>
<dbReference type="AlphaFoldDB" id="A0A4U6XMG9"/>
<name>A0A4U6XMG9_9PEZI</name>
<keyword evidence="3" id="KW-1185">Reference proteome</keyword>
<feature type="compositionally biased region" description="Low complexity" evidence="1">
    <location>
        <begin position="159"/>
        <end position="173"/>
    </location>
</feature>
<evidence type="ECO:0000313" key="2">
    <source>
        <dbReference type="EMBL" id="TKW56883.1"/>
    </source>
</evidence>
<feature type="compositionally biased region" description="Polar residues" evidence="1">
    <location>
        <begin position="174"/>
        <end position="189"/>
    </location>
</feature>
<comment type="caution">
    <text evidence="2">The sequence shown here is derived from an EMBL/GenBank/DDBJ whole genome shotgun (WGS) entry which is preliminary data.</text>
</comment>
<dbReference type="EMBL" id="PJEX01000056">
    <property type="protein sequence ID" value="TKW56883.1"/>
    <property type="molecule type" value="Genomic_DNA"/>
</dbReference>